<proteinExistence type="predicted"/>
<dbReference type="PANTHER" id="PTHR44520">
    <property type="entry name" value="RESPONSE REGULATOR RCP1-RELATED"/>
    <property type="match status" value="1"/>
</dbReference>
<dbReference type="SMART" id="SM00448">
    <property type="entry name" value="REC"/>
    <property type="match status" value="1"/>
</dbReference>
<keyword evidence="1" id="KW-0597">Phosphoprotein</keyword>
<dbReference type="Gene3D" id="3.40.50.2300">
    <property type="match status" value="1"/>
</dbReference>
<dbReference type="OrthoDB" id="9793549at2"/>
<dbReference type="PANTHER" id="PTHR44520:SF2">
    <property type="entry name" value="RESPONSE REGULATOR RCP1"/>
    <property type="match status" value="1"/>
</dbReference>
<feature type="domain" description="Response regulatory" evidence="2">
    <location>
        <begin position="6"/>
        <end position="131"/>
    </location>
</feature>
<evidence type="ECO:0000259" key="2">
    <source>
        <dbReference type="PROSITE" id="PS50110"/>
    </source>
</evidence>
<evidence type="ECO:0000313" key="3">
    <source>
        <dbReference type="EMBL" id="SHF68684.1"/>
    </source>
</evidence>
<dbReference type="AlphaFoldDB" id="A0A1M5DP77"/>
<keyword evidence="4" id="KW-1185">Reference proteome</keyword>
<dbReference type="RefSeq" id="WP_072839986.1">
    <property type="nucleotide sequence ID" value="NZ_FQVF01000010.1"/>
</dbReference>
<dbReference type="CDD" id="cd17557">
    <property type="entry name" value="REC_Rcp-like"/>
    <property type="match status" value="1"/>
</dbReference>
<dbReference type="EMBL" id="FQVF01000010">
    <property type="protein sequence ID" value="SHF68684.1"/>
    <property type="molecule type" value="Genomic_DNA"/>
</dbReference>
<dbReference type="InterPro" id="IPR052893">
    <property type="entry name" value="TCS_response_regulator"/>
</dbReference>
<protein>
    <submittedName>
        <fullName evidence="3">Response regulator receiver domain-containing protein</fullName>
    </submittedName>
</protein>
<evidence type="ECO:0000256" key="1">
    <source>
        <dbReference type="PROSITE-ProRule" id="PRU00169"/>
    </source>
</evidence>
<dbReference type="Pfam" id="PF00072">
    <property type="entry name" value="Response_reg"/>
    <property type="match status" value="1"/>
</dbReference>
<name>A0A1M5DP77_9GAMM</name>
<accession>A0A1M5DP77</accession>
<reference evidence="4" key="1">
    <citation type="submission" date="2016-11" db="EMBL/GenBank/DDBJ databases">
        <authorList>
            <person name="Varghese N."/>
            <person name="Submissions S."/>
        </authorList>
    </citation>
    <scope>NUCLEOTIDE SEQUENCE [LARGE SCALE GENOMIC DNA]</scope>
    <source>
        <strain evidence="4">DSM 16579</strain>
    </source>
</reference>
<gene>
    <name evidence="3" type="ORF">SAMN02745753_02458</name>
</gene>
<dbReference type="GO" id="GO:0000160">
    <property type="term" value="P:phosphorelay signal transduction system"/>
    <property type="evidence" value="ECO:0007669"/>
    <property type="project" value="InterPro"/>
</dbReference>
<dbReference type="SUPFAM" id="SSF52172">
    <property type="entry name" value="CheY-like"/>
    <property type="match status" value="1"/>
</dbReference>
<dbReference type="Proteomes" id="UP000184517">
    <property type="component" value="Unassembled WGS sequence"/>
</dbReference>
<dbReference type="InterPro" id="IPR001789">
    <property type="entry name" value="Sig_transdc_resp-reg_receiver"/>
</dbReference>
<evidence type="ECO:0000313" key="4">
    <source>
        <dbReference type="Proteomes" id="UP000184517"/>
    </source>
</evidence>
<organism evidence="3 4">
    <name type="scientific">Marinomonas polaris DSM 16579</name>
    <dbReference type="NCBI Taxonomy" id="1122206"/>
    <lineage>
        <taxon>Bacteria</taxon>
        <taxon>Pseudomonadati</taxon>
        <taxon>Pseudomonadota</taxon>
        <taxon>Gammaproteobacteria</taxon>
        <taxon>Oceanospirillales</taxon>
        <taxon>Oceanospirillaceae</taxon>
        <taxon>Marinomonas</taxon>
    </lineage>
</organism>
<dbReference type="STRING" id="1122206.SAMN02745753_02458"/>
<dbReference type="PROSITE" id="PS50110">
    <property type="entry name" value="RESPONSE_REGULATORY"/>
    <property type="match status" value="1"/>
</dbReference>
<feature type="modified residue" description="4-aspartylphosphate" evidence="1">
    <location>
        <position position="64"/>
    </location>
</feature>
<dbReference type="InterPro" id="IPR011006">
    <property type="entry name" value="CheY-like_superfamily"/>
</dbReference>
<sequence>MIKELSVLIVEDDDVAAESITRGLRKVAPDINLVFAEHGNIAIEILENKHPTRILKPPFLVLLDLNMPVMNGFEFLEYVRDNPSLKDTVIFILTTSNDDNDRSRAYENNVAGYMVKSAVGPQFAKLSNLLVAYRNAVELNS</sequence>